<evidence type="ECO:0000313" key="4">
    <source>
        <dbReference type="Proteomes" id="UP000275401"/>
    </source>
</evidence>
<name>A0A3M8SPM4_9ACTN</name>
<dbReference type="Gene3D" id="2.30.30.940">
    <property type="match status" value="1"/>
</dbReference>
<feature type="domain" description="AAA+ ATPase" evidence="2">
    <location>
        <begin position="574"/>
        <end position="719"/>
    </location>
</feature>
<reference evidence="3 4" key="1">
    <citation type="submission" date="2018-11" db="EMBL/GenBank/DDBJ databases">
        <title>The Potential of Streptomyces as Biocontrol Agents against the Tomato grey mould, Botrytis cinerea (Gray mold) Frontiers in Microbiology.</title>
        <authorList>
            <person name="Li D."/>
        </authorList>
    </citation>
    <scope>NUCLEOTIDE SEQUENCE [LARGE SCALE GENOMIC DNA]</scope>
    <source>
        <strain evidence="3 4">NEAU-LD23</strain>
    </source>
</reference>
<protein>
    <recommendedName>
        <fullName evidence="2">AAA+ ATPase domain-containing protein</fullName>
    </recommendedName>
</protein>
<dbReference type="Pfam" id="PF08751">
    <property type="entry name" value="TrwC"/>
    <property type="match status" value="1"/>
</dbReference>
<dbReference type="SUPFAM" id="SSF52540">
    <property type="entry name" value="P-loop containing nucleoside triphosphate hydrolases"/>
    <property type="match status" value="2"/>
</dbReference>
<dbReference type="InterPro" id="IPR003593">
    <property type="entry name" value="AAA+_ATPase"/>
</dbReference>
<organism evidence="3 4">
    <name type="scientific">Streptomyces botrytidirepellens</name>
    <dbReference type="NCBI Taxonomy" id="2486417"/>
    <lineage>
        <taxon>Bacteria</taxon>
        <taxon>Bacillati</taxon>
        <taxon>Actinomycetota</taxon>
        <taxon>Actinomycetes</taxon>
        <taxon>Kitasatosporales</taxon>
        <taxon>Streptomycetaceae</taxon>
        <taxon>Streptomyces</taxon>
    </lineage>
</organism>
<dbReference type="NCBIfam" id="NF041492">
    <property type="entry name" value="MobF"/>
    <property type="match status" value="1"/>
</dbReference>
<dbReference type="InterPro" id="IPR027417">
    <property type="entry name" value="P-loop_NTPase"/>
</dbReference>
<proteinExistence type="predicted"/>
<dbReference type="Proteomes" id="UP000275401">
    <property type="component" value="Unassembled WGS sequence"/>
</dbReference>
<dbReference type="RefSeq" id="WP_123108274.1">
    <property type="nucleotide sequence ID" value="NZ_RIBZ01000869.1"/>
</dbReference>
<evidence type="ECO:0000256" key="1">
    <source>
        <dbReference type="SAM" id="MobiDB-lite"/>
    </source>
</evidence>
<gene>
    <name evidence="3" type="ORF">EEJ42_47005</name>
</gene>
<evidence type="ECO:0000313" key="3">
    <source>
        <dbReference type="EMBL" id="RNF81144.1"/>
    </source>
</evidence>
<dbReference type="InterPro" id="IPR014862">
    <property type="entry name" value="TrwC"/>
</dbReference>
<feature type="compositionally biased region" description="Polar residues" evidence="1">
    <location>
        <begin position="1544"/>
        <end position="1553"/>
    </location>
</feature>
<dbReference type="SMART" id="SM00382">
    <property type="entry name" value="AAA"/>
    <property type="match status" value="1"/>
</dbReference>
<dbReference type="SUPFAM" id="SSF55464">
    <property type="entry name" value="Origin of replication-binding domain, RBD-like"/>
    <property type="match status" value="1"/>
</dbReference>
<comment type="caution">
    <text evidence="3">The sequence shown here is derived from an EMBL/GenBank/DDBJ whole genome shotgun (WGS) entry which is preliminary data.</text>
</comment>
<feature type="region of interest" description="Disordered" evidence="1">
    <location>
        <begin position="1529"/>
        <end position="1563"/>
    </location>
</feature>
<dbReference type="EMBL" id="RIBZ01000869">
    <property type="protein sequence ID" value="RNF81144.1"/>
    <property type="molecule type" value="Genomic_DNA"/>
</dbReference>
<dbReference type="Pfam" id="PF13604">
    <property type="entry name" value="AAA_30"/>
    <property type="match status" value="1"/>
</dbReference>
<feature type="region of interest" description="Disordered" evidence="1">
    <location>
        <begin position="1305"/>
        <end position="1327"/>
    </location>
</feature>
<accession>A0A3M8SPM4</accession>
<dbReference type="CDD" id="cd18809">
    <property type="entry name" value="SF1_C_RecD"/>
    <property type="match status" value="1"/>
</dbReference>
<dbReference type="Gene3D" id="3.40.50.300">
    <property type="entry name" value="P-loop containing nucleotide triphosphate hydrolases"/>
    <property type="match status" value="2"/>
</dbReference>
<evidence type="ECO:0000259" key="2">
    <source>
        <dbReference type="SMART" id="SM00382"/>
    </source>
</evidence>
<sequence>MTAKAFTAGRERYYRRNIALGDGAQGGALTVSSSVPGVPPGVWHGQAARALGLSGIVSDTQMRALFGLGMHPDAEAITARELSEGASFKRAMKAAKLGPAVPRLAELSPLAKEIEQVLEHVQEQLCRPLTKAETKSVRMKTAAHAFEAEYHRAPTDGAELGRFLAARTGPQRRAVTGYDLTFSSEELSLLFALGGPEVRRTVLEVLAQARSETLEWLEHHALAVRTGPGGVAQQRAEPGLLATVYLHYESRAGDPMVHEHAVISPRVKGPDGRWRNLDSRLLLRDVVVASELFNQRSLELVCSRLDLATEEVEVTPGQRPVMQIVGIDRRLRAAFAQRSHAVRTMADDLFDSYRHRHGRQPPQPARTRLRWQATVRTRPPKRQARSLDELLADWRRRAIAVTDRTTVDQLLATAQAAARARPAPAGLDLAAAAEKVLAAVTERRTTFRRRHVLAEARRYLMRTLAGATAEPQAAEAITDRVLAHGDCLDITPPEINPPHPELQRADGTSLYRPIGSQTYTTHSLLAAEDRLLAGCRRSVIPPVGRGTFARVAALDRGPMDAGQRTLASSFVLSEKLLLAGLGPAGSGKTTAMRLVARAVDAAGGRLIPLAPSSRAAKVLGGDLQRSAHTLHSWLHQRGRAAAGKQVGKNFQLRRGDIVLIDEAGMAGTLLLDEILADAAAAGAVVRLLGDPHQLAAVEAGGALRLISRAGGAVELDQLHRFRVPGEADASLVLRDGEDHRNAFTWYRDKGRIVAGNHEAMCDMVFAAWAKDLNKGLTSLMTAADTATVTDLNRRAQVWHIETGTVETSQAAALRAGQHAHLGDVIVTRLNRRRMTVRGGRDFVKNGDTWTVQKILPGGDVVVRHTQHRGRIRLPAHYAATQCELGYASTIHRSQGMSVDTSHALASARSNREGVYVQLTRGARTNRLYVGLEDGDHLDDVLAQIAARRRAQLSATESIAALQQEISAPGQLSAEFADVAERATTARLTGLLEHTLGPGRAAMFMAADAYPALIRALHDAERAGFDLPRLLSHTVPRRGFADADDPSAVLTWRLRGRLQDAADLQQDDRPRPLDALTLAQLHTLTRLAASHRATAREALKAADAAFTHLPADVTTRAGRTHPAWDQRPMGDLTRRELAAQLATVRTQIRDAQASRTQLSAAARHLIADLTGEAQLRRALNWRDRAREDFQRERATSSAAPGATSPAAIRRTLHTRRAATHQRQHSARAALARADAVSDKIYAELRLRDRLPDHAPHRPNYRGQIPDWVADSHALVHPDTPEHWVTHLAERHRILARSLADRGHTLAADPPAWARPLGPPPPASTPRRRHAWATTAALVELWRTRHAITTAPGLGPRPTDPGDAAAWDDLNARVRALTGRRRPVQLPPPDAPASVVIETALSHLDAPPPTGPLPDHPALRDPLGVAPLTHGALDARLARRALAAALAGEPLPEDWMGEITAPGEDDEDEQHAYTKVLTAISDYRRRHHRAGPDILGPRPQGLDGEEWDHLTDAIDLYTHARVARRLEQMRTRTATERAALLPPTSPLRQQPQPETNRPGYRPPTP</sequence>
<keyword evidence="4" id="KW-1185">Reference proteome</keyword>